<dbReference type="PANTHER" id="PTHR23519:SF1">
    <property type="entry name" value="AUTOPHAGY-RELATED PROTEIN 22"/>
    <property type="match status" value="1"/>
</dbReference>
<dbReference type="Pfam" id="PF11700">
    <property type="entry name" value="ATG22"/>
    <property type="match status" value="1"/>
</dbReference>
<dbReference type="OrthoDB" id="9768783at2"/>
<feature type="transmembrane region" description="Helical" evidence="6">
    <location>
        <begin position="15"/>
        <end position="41"/>
    </location>
</feature>
<sequence length="435" mass="47443">MDATYEIKKNKIKQIIAWVLYDFANSSYFVVIFTFVFATYFTNEIADNVIKGTALWGYTISASALLVAMMSPFAGAIADYGGHHKGWLFFYTYLAVVNIACLWFAYPNETSIPLALTCIFISSFALEVGAVFYNAFLIKLAPIAYLGRISGWAWGCGYLGGLLCLIIALYLCVDGFIALWLGTRDAANVRSVTLLVAIWIVIFSLPFFLIVKQQPGKKLTPRKAIKKGGKELLGTLKGLLLQKDLLLFLIARIVYIDGLDALLALGGIYAAGTFKLSLSEVMTFGIIINITAGIGAAIFAWCDDLMGSKKTILMALSGLISVYCFLLFVTKVTLFWLFAPAIGLFVGPIQAASRTLLARLAKPEEITQMFGLYNLSGKATSFLGPLAVGAVTEFANSQRIGMTMLIPFFIVGGILLLLVREPRSVDIATILAEKS</sequence>
<feature type="transmembrane region" description="Helical" evidence="6">
    <location>
        <begin position="281"/>
        <end position="300"/>
    </location>
</feature>
<feature type="transmembrane region" description="Helical" evidence="6">
    <location>
        <begin position="400"/>
        <end position="419"/>
    </location>
</feature>
<keyword evidence="8" id="KW-1185">Reference proteome</keyword>
<feature type="transmembrane region" description="Helical" evidence="6">
    <location>
        <begin position="87"/>
        <end position="106"/>
    </location>
</feature>
<evidence type="ECO:0000313" key="8">
    <source>
        <dbReference type="Proteomes" id="UP000201728"/>
    </source>
</evidence>
<feature type="transmembrane region" description="Helical" evidence="6">
    <location>
        <begin position="312"/>
        <end position="329"/>
    </location>
</feature>
<feature type="transmembrane region" description="Helical" evidence="6">
    <location>
        <begin position="53"/>
        <end position="75"/>
    </location>
</feature>
<evidence type="ECO:0000256" key="5">
    <source>
        <dbReference type="ARBA" id="ARBA00023136"/>
    </source>
</evidence>
<dbReference type="PANTHER" id="PTHR23519">
    <property type="entry name" value="AUTOPHAGY-RELATED PROTEIN 22"/>
    <property type="match status" value="1"/>
</dbReference>
<dbReference type="InterPro" id="IPR050495">
    <property type="entry name" value="ATG22/LtaA_families"/>
</dbReference>
<organism evidence="7 8">
    <name type="scientific">Legionella clemsonensis</name>
    <dbReference type="NCBI Taxonomy" id="1867846"/>
    <lineage>
        <taxon>Bacteria</taxon>
        <taxon>Pseudomonadati</taxon>
        <taxon>Pseudomonadota</taxon>
        <taxon>Gammaproteobacteria</taxon>
        <taxon>Legionellales</taxon>
        <taxon>Legionellaceae</taxon>
        <taxon>Legionella</taxon>
    </lineage>
</organism>
<evidence type="ECO:0000256" key="3">
    <source>
        <dbReference type="ARBA" id="ARBA00022692"/>
    </source>
</evidence>
<feature type="transmembrane region" description="Helical" evidence="6">
    <location>
        <begin position="157"/>
        <end position="180"/>
    </location>
</feature>
<comment type="subcellular location">
    <subcellularLocation>
        <location evidence="1">Endomembrane system</location>
        <topology evidence="1">Multi-pass membrane protein</topology>
    </subcellularLocation>
</comment>
<dbReference type="AlphaFoldDB" id="A0A222P3Y1"/>
<keyword evidence="4 6" id="KW-1133">Transmembrane helix</keyword>
<reference evidence="8" key="1">
    <citation type="submission" date="2016-07" db="EMBL/GenBank/DDBJ databases">
        <authorList>
            <person name="Florea S."/>
            <person name="Webb J.S."/>
            <person name="Jaromczyk J."/>
            <person name="Schardl C.L."/>
        </authorList>
    </citation>
    <scope>NUCLEOTIDE SEQUENCE [LARGE SCALE GENOMIC DNA]</scope>
    <source>
        <strain evidence="8">CDC-D5610</strain>
    </source>
</reference>
<feature type="transmembrane region" description="Helical" evidence="6">
    <location>
        <begin position="245"/>
        <end position="269"/>
    </location>
</feature>
<proteinExistence type="predicted"/>
<keyword evidence="3 6" id="KW-0812">Transmembrane</keyword>
<dbReference type="InterPro" id="IPR024671">
    <property type="entry name" value="Atg22-like"/>
</dbReference>
<evidence type="ECO:0000256" key="4">
    <source>
        <dbReference type="ARBA" id="ARBA00022989"/>
    </source>
</evidence>
<feature type="transmembrane region" description="Helical" evidence="6">
    <location>
        <begin position="192"/>
        <end position="211"/>
    </location>
</feature>
<protein>
    <submittedName>
        <fullName evidence="7">Putative glycolipid permease LtaA</fullName>
    </submittedName>
</protein>
<dbReference type="Proteomes" id="UP000201728">
    <property type="component" value="Chromosome"/>
</dbReference>
<dbReference type="GO" id="GO:0012505">
    <property type="term" value="C:endomembrane system"/>
    <property type="evidence" value="ECO:0007669"/>
    <property type="project" value="UniProtKB-SubCell"/>
</dbReference>
<dbReference type="EMBL" id="CP016397">
    <property type="protein sequence ID" value="ASQ46558.1"/>
    <property type="molecule type" value="Genomic_DNA"/>
</dbReference>
<accession>A0A222P3Y1</accession>
<dbReference type="InterPro" id="IPR036259">
    <property type="entry name" value="MFS_trans_sf"/>
</dbReference>
<dbReference type="SUPFAM" id="SSF103473">
    <property type="entry name" value="MFS general substrate transporter"/>
    <property type="match status" value="1"/>
</dbReference>
<gene>
    <name evidence="7" type="primary">ltaA</name>
    <name evidence="7" type="ORF">clem_10045</name>
</gene>
<evidence type="ECO:0000256" key="2">
    <source>
        <dbReference type="ARBA" id="ARBA00022448"/>
    </source>
</evidence>
<name>A0A222P3Y1_9GAMM</name>
<evidence type="ECO:0000256" key="6">
    <source>
        <dbReference type="SAM" id="Phobius"/>
    </source>
</evidence>
<keyword evidence="2" id="KW-0813">Transport</keyword>
<evidence type="ECO:0000256" key="1">
    <source>
        <dbReference type="ARBA" id="ARBA00004127"/>
    </source>
</evidence>
<keyword evidence="5 6" id="KW-0472">Membrane</keyword>
<feature type="transmembrane region" description="Helical" evidence="6">
    <location>
        <begin position="112"/>
        <end position="136"/>
    </location>
</feature>
<evidence type="ECO:0000313" key="7">
    <source>
        <dbReference type="EMBL" id="ASQ46558.1"/>
    </source>
</evidence>
<dbReference type="Gene3D" id="1.20.1250.20">
    <property type="entry name" value="MFS general substrate transporter like domains"/>
    <property type="match status" value="2"/>
</dbReference>
<dbReference type="KEGG" id="lcd:clem_10045"/>
<dbReference type="RefSeq" id="WP_094091400.1">
    <property type="nucleotide sequence ID" value="NZ_CP016397.1"/>
</dbReference>